<proteinExistence type="predicted"/>
<evidence type="ECO:0000313" key="3">
    <source>
        <dbReference type="Proteomes" id="UP000441455"/>
    </source>
</evidence>
<dbReference type="InterPro" id="IPR022225">
    <property type="entry name" value="Phage_tail_fibre_N"/>
</dbReference>
<organism evidence="2 3">
    <name type="scientific">Acidaminococcus fermentans</name>
    <dbReference type="NCBI Taxonomy" id="905"/>
    <lineage>
        <taxon>Bacteria</taxon>
        <taxon>Bacillati</taxon>
        <taxon>Bacillota</taxon>
        <taxon>Negativicutes</taxon>
        <taxon>Acidaminococcales</taxon>
        <taxon>Acidaminococcaceae</taxon>
        <taxon>Acidaminococcus</taxon>
    </lineage>
</organism>
<dbReference type="OrthoDB" id="1624444at2"/>
<dbReference type="Proteomes" id="UP000441455">
    <property type="component" value="Unassembled WGS sequence"/>
</dbReference>
<dbReference type="Pfam" id="PF12571">
    <property type="entry name" value="Phage_tail_fib"/>
    <property type="match status" value="1"/>
</dbReference>
<comment type="caution">
    <text evidence="2">The sequence shown here is derived from an EMBL/GenBank/DDBJ whole genome shotgun (WGS) entry which is preliminary data.</text>
</comment>
<name>A0A6N7VL67_ACIFE</name>
<reference evidence="2 3" key="1">
    <citation type="submission" date="2019-08" db="EMBL/GenBank/DDBJ databases">
        <title>In-depth cultivation of the pig gut microbiome towards novel bacterial diversity and tailored functional studies.</title>
        <authorList>
            <person name="Wylensek D."/>
            <person name="Hitch T.C.A."/>
            <person name="Clavel T."/>
        </authorList>
    </citation>
    <scope>NUCLEOTIDE SEQUENCE [LARGE SCALE GENOMIC DNA]</scope>
    <source>
        <strain evidence="2 3">WCA-389-WT-5B</strain>
    </source>
</reference>
<dbReference type="AlphaFoldDB" id="A0A6N7VL67"/>
<dbReference type="EMBL" id="VULN01000009">
    <property type="protein sequence ID" value="MSS82377.1"/>
    <property type="molecule type" value="Genomic_DNA"/>
</dbReference>
<gene>
    <name evidence="2" type="ORF">FX155_07195</name>
</gene>
<feature type="domain" description="Phage tail fibre protein N-terminal" evidence="1">
    <location>
        <begin position="12"/>
        <end position="158"/>
    </location>
</feature>
<evidence type="ECO:0000313" key="2">
    <source>
        <dbReference type="EMBL" id="MSS82377.1"/>
    </source>
</evidence>
<evidence type="ECO:0000259" key="1">
    <source>
        <dbReference type="Pfam" id="PF12571"/>
    </source>
</evidence>
<sequence>MYGGEQHKEVEMANSFSGYVLTEKGRELQAKAEAGTALNLTKMQLGSGTVESLGDYASKTTLVAPVLSALLTSKAQNGTICTITATVSSDAVDSGFNATELGLYAQDGDTEYLYAVSYNADSPTYVPGKGDNVSLTTTFKMQLSFSSEPTINVVLAADQEKIVTLVQDNAVKSVDAAKAAADSEANAQAAAKAANDDSGNAENAATAAKNAQTAAEKAQSTTEDIIKTAELNATNLVNAAAASAKAAGNEKSATDEIYYKTKVIYGHIFSNIVGPSAAAMTASRILVCAGAAAMAERG</sequence>
<accession>A0A6N7VL67</accession>
<protein>
    <recommendedName>
        <fullName evidence="1">Phage tail fibre protein N-terminal domain-containing protein</fullName>
    </recommendedName>
</protein>